<keyword evidence="3" id="KW-1185">Reference proteome</keyword>
<reference evidence="2 3" key="1">
    <citation type="submission" date="2019-08" db="EMBL/GenBank/DDBJ databases">
        <title>Genome of Aequorivita antarctica SW49 (type strain).</title>
        <authorList>
            <person name="Bowman J.P."/>
        </authorList>
    </citation>
    <scope>NUCLEOTIDE SEQUENCE [LARGE SCALE GENOMIC DNA]</scope>
    <source>
        <strain evidence="2 3">SW49</strain>
    </source>
</reference>
<evidence type="ECO:0000313" key="2">
    <source>
        <dbReference type="EMBL" id="TXD72494.1"/>
    </source>
</evidence>
<organism evidence="2 3">
    <name type="scientific">Aequorivita antarctica</name>
    <dbReference type="NCBI Taxonomy" id="153266"/>
    <lineage>
        <taxon>Bacteria</taxon>
        <taxon>Pseudomonadati</taxon>
        <taxon>Bacteroidota</taxon>
        <taxon>Flavobacteriia</taxon>
        <taxon>Flavobacteriales</taxon>
        <taxon>Flavobacteriaceae</taxon>
        <taxon>Aequorivita</taxon>
    </lineage>
</organism>
<dbReference type="RefSeq" id="WP_111845216.1">
    <property type="nucleotide sequence ID" value="NZ_UEGI01000014.1"/>
</dbReference>
<keyword evidence="2" id="KW-0489">Methyltransferase</keyword>
<dbReference type="GO" id="GO:0008168">
    <property type="term" value="F:methyltransferase activity"/>
    <property type="evidence" value="ECO:0007669"/>
    <property type="project" value="UniProtKB-KW"/>
</dbReference>
<dbReference type="OrthoDB" id="9812600at2"/>
<dbReference type="NCBIfam" id="TIGR01444">
    <property type="entry name" value="fkbM_fam"/>
    <property type="match status" value="1"/>
</dbReference>
<dbReference type="EMBL" id="VORT01000008">
    <property type="protein sequence ID" value="TXD72494.1"/>
    <property type="molecule type" value="Genomic_DNA"/>
</dbReference>
<evidence type="ECO:0000259" key="1">
    <source>
        <dbReference type="Pfam" id="PF05050"/>
    </source>
</evidence>
<dbReference type="PANTHER" id="PTHR34203:SF15">
    <property type="entry name" value="SLL1173 PROTEIN"/>
    <property type="match status" value="1"/>
</dbReference>
<name>A0A5C6YXS8_9FLAO</name>
<comment type="caution">
    <text evidence="2">The sequence shown here is derived from an EMBL/GenBank/DDBJ whole genome shotgun (WGS) entry which is preliminary data.</text>
</comment>
<accession>A0A5C6YXS8</accession>
<dbReference type="InterPro" id="IPR052514">
    <property type="entry name" value="SAM-dependent_MTase"/>
</dbReference>
<protein>
    <submittedName>
        <fullName evidence="2">FkbM family methyltransferase</fullName>
    </submittedName>
</protein>
<dbReference type="InterPro" id="IPR006342">
    <property type="entry name" value="FkbM_mtfrase"/>
</dbReference>
<evidence type="ECO:0000313" key="3">
    <source>
        <dbReference type="Proteomes" id="UP000321497"/>
    </source>
</evidence>
<dbReference type="Pfam" id="PF05050">
    <property type="entry name" value="Methyltransf_21"/>
    <property type="match status" value="1"/>
</dbReference>
<feature type="domain" description="Methyltransferase FkbM" evidence="1">
    <location>
        <begin position="87"/>
        <end position="246"/>
    </location>
</feature>
<dbReference type="SUPFAM" id="SSF53335">
    <property type="entry name" value="S-adenosyl-L-methionine-dependent methyltransferases"/>
    <property type="match status" value="1"/>
</dbReference>
<dbReference type="GO" id="GO:0032259">
    <property type="term" value="P:methylation"/>
    <property type="evidence" value="ECO:0007669"/>
    <property type="project" value="UniProtKB-KW"/>
</dbReference>
<dbReference type="PANTHER" id="PTHR34203">
    <property type="entry name" value="METHYLTRANSFERASE, FKBM FAMILY PROTEIN"/>
    <property type="match status" value="1"/>
</dbReference>
<dbReference type="AlphaFoldDB" id="A0A5C6YXS8"/>
<gene>
    <name evidence="2" type="ORF">ESU54_11820</name>
</gene>
<proteinExistence type="predicted"/>
<keyword evidence="2" id="KW-0808">Transferase</keyword>
<dbReference type="Proteomes" id="UP000321497">
    <property type="component" value="Unassembled WGS sequence"/>
</dbReference>
<sequence length="264" mass="29879">MNATKQSIYRIKRVIQEIMLLRKNFYNWDSIIKRTINGKSVNTLNLRNGLNFYNANNNTLSIFKEIFVNKVYDQGEVKIKEGDVVFDIGANVGVFSLYASKIKGTQVFAFEPHPSNFKILLNNVNQNNIENIKCFDYALGSDNEDRILIEGNIAGGHKLSYKDVSQNAEGSLKVKSVTLASMKEKLSIDKIDFVKLDCEGAEGEIIQSLGLDGLKKINKIAIEFHDNHSILSHEQILKELHNAGFKTSLKWDGKSYFGYIYANK</sequence>
<dbReference type="Gene3D" id="3.40.50.150">
    <property type="entry name" value="Vaccinia Virus protein VP39"/>
    <property type="match status" value="1"/>
</dbReference>
<dbReference type="InterPro" id="IPR029063">
    <property type="entry name" value="SAM-dependent_MTases_sf"/>
</dbReference>